<evidence type="ECO:0000313" key="1">
    <source>
        <dbReference type="EMBL" id="KAJ4968855.1"/>
    </source>
</evidence>
<dbReference type="Proteomes" id="UP001141806">
    <property type="component" value="Unassembled WGS sequence"/>
</dbReference>
<protein>
    <submittedName>
        <fullName evidence="1">Uncharacterized protein</fullName>
    </submittedName>
</protein>
<sequence length="117" mass="13258">MHIIVSTSTVVIWEGERVNILSFLLKNTPVEAWFQEMNKRNTSTVVIWDGERLNTLLFLLKNTSAEAWFQEMKKGNKDSSAMRVMKESRESRVERVGEIEGLGVWEALSTLSLGGAV</sequence>
<reference evidence="1" key="1">
    <citation type="journal article" date="2023" name="Plant J.">
        <title>The genome of the king protea, Protea cynaroides.</title>
        <authorList>
            <person name="Chang J."/>
            <person name="Duong T.A."/>
            <person name="Schoeman C."/>
            <person name="Ma X."/>
            <person name="Roodt D."/>
            <person name="Barker N."/>
            <person name="Li Z."/>
            <person name="Van de Peer Y."/>
            <person name="Mizrachi E."/>
        </authorList>
    </citation>
    <scope>NUCLEOTIDE SEQUENCE</scope>
    <source>
        <tissue evidence="1">Young leaves</tissue>
    </source>
</reference>
<gene>
    <name evidence="1" type="ORF">NE237_015556</name>
</gene>
<dbReference type="AlphaFoldDB" id="A0A9Q0KE99"/>
<proteinExistence type="predicted"/>
<comment type="caution">
    <text evidence="1">The sequence shown here is derived from an EMBL/GenBank/DDBJ whole genome shotgun (WGS) entry which is preliminary data.</text>
</comment>
<dbReference type="EMBL" id="JAMYWD010000006">
    <property type="protein sequence ID" value="KAJ4968855.1"/>
    <property type="molecule type" value="Genomic_DNA"/>
</dbReference>
<evidence type="ECO:0000313" key="2">
    <source>
        <dbReference type="Proteomes" id="UP001141806"/>
    </source>
</evidence>
<organism evidence="1 2">
    <name type="scientific">Protea cynaroides</name>
    <dbReference type="NCBI Taxonomy" id="273540"/>
    <lineage>
        <taxon>Eukaryota</taxon>
        <taxon>Viridiplantae</taxon>
        <taxon>Streptophyta</taxon>
        <taxon>Embryophyta</taxon>
        <taxon>Tracheophyta</taxon>
        <taxon>Spermatophyta</taxon>
        <taxon>Magnoliopsida</taxon>
        <taxon>Proteales</taxon>
        <taxon>Proteaceae</taxon>
        <taxon>Protea</taxon>
    </lineage>
</organism>
<name>A0A9Q0KE99_9MAGN</name>
<accession>A0A9Q0KE99</accession>
<keyword evidence="2" id="KW-1185">Reference proteome</keyword>